<protein>
    <submittedName>
        <fullName evidence="2">Uncharacterized protein</fullName>
    </submittedName>
</protein>
<dbReference type="Proteomes" id="UP001212997">
    <property type="component" value="Unassembled WGS sequence"/>
</dbReference>
<organism evidence="2 3">
    <name type="scientific">Meripilus lineatus</name>
    <dbReference type="NCBI Taxonomy" id="2056292"/>
    <lineage>
        <taxon>Eukaryota</taxon>
        <taxon>Fungi</taxon>
        <taxon>Dikarya</taxon>
        <taxon>Basidiomycota</taxon>
        <taxon>Agaricomycotina</taxon>
        <taxon>Agaricomycetes</taxon>
        <taxon>Polyporales</taxon>
        <taxon>Meripilaceae</taxon>
        <taxon>Meripilus</taxon>
    </lineage>
</organism>
<reference evidence="2" key="1">
    <citation type="submission" date="2022-07" db="EMBL/GenBank/DDBJ databases">
        <title>Genome Sequence of Physisporinus lineatus.</title>
        <authorList>
            <person name="Buettner E."/>
        </authorList>
    </citation>
    <scope>NUCLEOTIDE SEQUENCE</scope>
    <source>
        <strain evidence="2">VT162</strain>
    </source>
</reference>
<feature type="compositionally biased region" description="Basic and acidic residues" evidence="1">
    <location>
        <begin position="127"/>
        <end position="141"/>
    </location>
</feature>
<feature type="region of interest" description="Disordered" evidence="1">
    <location>
        <begin position="111"/>
        <end position="201"/>
    </location>
</feature>
<sequence length="201" mass="20926">MLTPDQYAKNVATVPKSSERVEFAIRLPAATPARVTRAGVAADRREIPARGLRAADRCAGARRFGGSRGSGACARSARADGGAYDRREVCRAPHTTDFALLFLAGPRGSYAGDPAPPGADRPAAARLSRDGGRADDADRAAEQPADGLPHAGDRAALERSVAGAGGGQDRVRQVRRCARAHEGAARNGHAFDRGRRAAAPV</sequence>
<feature type="compositionally biased region" description="Basic and acidic residues" evidence="1">
    <location>
        <begin position="179"/>
        <end position="195"/>
    </location>
</feature>
<keyword evidence="3" id="KW-1185">Reference proteome</keyword>
<comment type="caution">
    <text evidence="2">The sequence shown here is derived from an EMBL/GenBank/DDBJ whole genome shotgun (WGS) entry which is preliminary data.</text>
</comment>
<evidence type="ECO:0000313" key="2">
    <source>
        <dbReference type="EMBL" id="KAJ3472451.1"/>
    </source>
</evidence>
<dbReference type="AlphaFoldDB" id="A0AAD5USY0"/>
<proteinExistence type="predicted"/>
<dbReference type="EMBL" id="JANAWD010002019">
    <property type="protein sequence ID" value="KAJ3472451.1"/>
    <property type="molecule type" value="Genomic_DNA"/>
</dbReference>
<evidence type="ECO:0000313" key="3">
    <source>
        <dbReference type="Proteomes" id="UP001212997"/>
    </source>
</evidence>
<gene>
    <name evidence="2" type="ORF">NLI96_g13346</name>
</gene>
<evidence type="ECO:0000256" key="1">
    <source>
        <dbReference type="SAM" id="MobiDB-lite"/>
    </source>
</evidence>
<accession>A0AAD5USY0</accession>
<name>A0AAD5USY0_9APHY</name>